<dbReference type="HOGENOM" id="CLU_2070358_0_0_5"/>
<dbReference type="STRING" id="693986.MOC_2210"/>
<feature type="region of interest" description="Disordered" evidence="1">
    <location>
        <begin position="46"/>
        <end position="72"/>
    </location>
</feature>
<reference evidence="2 3" key="1">
    <citation type="journal article" date="2014" name="PLoS ONE">
        <title>Genome Information of Methylobacterium oryzae, a Plant-Probiotic Methylotroph in the Phyllosphere.</title>
        <authorList>
            <person name="Kwak M.J."/>
            <person name="Jeong H."/>
            <person name="Madhaiyan M."/>
            <person name="Lee Y."/>
            <person name="Sa T.M."/>
            <person name="Oh T.K."/>
            <person name="Kim J.F."/>
        </authorList>
    </citation>
    <scope>NUCLEOTIDE SEQUENCE [LARGE SCALE GENOMIC DNA]</scope>
    <source>
        <strain evidence="2 3">CBMB20</strain>
    </source>
</reference>
<dbReference type="KEGG" id="mor:MOC_2210"/>
<dbReference type="AlphaFoldDB" id="A0A089NTW3"/>
<keyword evidence="3" id="KW-1185">Reference proteome</keyword>
<protein>
    <submittedName>
        <fullName evidence="2">Protein of unassigned function</fullName>
    </submittedName>
</protein>
<sequence length="118" mass="13140">MRASASRSEAAMALAVKRDARMGVAEDMRWRKPCWDEGRGDVLDGAEGAAARAADRSQRSPEVSTRWPENGAAAPIRISRSAAPRSTMTRPDDLLRRRCCGRPPRCYDRVGIGDRRWL</sequence>
<accession>A0A089NTW3</accession>
<evidence type="ECO:0000313" key="3">
    <source>
        <dbReference type="Proteomes" id="UP000029492"/>
    </source>
</evidence>
<organism evidence="2 3">
    <name type="scientific">Methylobacterium oryzae CBMB20</name>
    <dbReference type="NCBI Taxonomy" id="693986"/>
    <lineage>
        <taxon>Bacteria</taxon>
        <taxon>Pseudomonadati</taxon>
        <taxon>Pseudomonadota</taxon>
        <taxon>Alphaproteobacteria</taxon>
        <taxon>Hyphomicrobiales</taxon>
        <taxon>Methylobacteriaceae</taxon>
        <taxon>Methylobacterium</taxon>
    </lineage>
</organism>
<proteinExistence type="predicted"/>
<name>A0A089NTW3_9HYPH</name>
<evidence type="ECO:0000313" key="2">
    <source>
        <dbReference type="EMBL" id="AIQ89965.1"/>
    </source>
</evidence>
<dbReference type="EMBL" id="CP003811">
    <property type="protein sequence ID" value="AIQ89965.1"/>
    <property type="molecule type" value="Genomic_DNA"/>
</dbReference>
<dbReference type="Proteomes" id="UP000029492">
    <property type="component" value="Chromosome"/>
</dbReference>
<evidence type="ECO:0000256" key="1">
    <source>
        <dbReference type="SAM" id="MobiDB-lite"/>
    </source>
</evidence>
<gene>
    <name evidence="2" type="ORF">MOC_2210</name>
</gene>